<evidence type="ECO:0000256" key="2">
    <source>
        <dbReference type="SAM" id="SignalP"/>
    </source>
</evidence>
<evidence type="ECO:0000313" key="4">
    <source>
        <dbReference type="Proteomes" id="UP001627154"/>
    </source>
</evidence>
<feature type="region of interest" description="Disordered" evidence="1">
    <location>
        <begin position="105"/>
        <end position="125"/>
    </location>
</feature>
<evidence type="ECO:0000313" key="3">
    <source>
        <dbReference type="EMBL" id="KAL3385640.1"/>
    </source>
</evidence>
<organism evidence="3 4">
    <name type="scientific">Trichogramma kaykai</name>
    <dbReference type="NCBI Taxonomy" id="54128"/>
    <lineage>
        <taxon>Eukaryota</taxon>
        <taxon>Metazoa</taxon>
        <taxon>Ecdysozoa</taxon>
        <taxon>Arthropoda</taxon>
        <taxon>Hexapoda</taxon>
        <taxon>Insecta</taxon>
        <taxon>Pterygota</taxon>
        <taxon>Neoptera</taxon>
        <taxon>Endopterygota</taxon>
        <taxon>Hymenoptera</taxon>
        <taxon>Apocrita</taxon>
        <taxon>Proctotrupomorpha</taxon>
        <taxon>Chalcidoidea</taxon>
        <taxon>Trichogrammatidae</taxon>
        <taxon>Trichogramma</taxon>
    </lineage>
</organism>
<keyword evidence="2" id="KW-0732">Signal</keyword>
<comment type="caution">
    <text evidence="3">The sequence shown here is derived from an EMBL/GenBank/DDBJ whole genome shotgun (WGS) entry which is preliminary data.</text>
</comment>
<protein>
    <submittedName>
        <fullName evidence="3">Uncharacterized protein</fullName>
    </submittedName>
</protein>
<dbReference type="EMBL" id="JBJJXI010000153">
    <property type="protein sequence ID" value="KAL3385640.1"/>
    <property type="molecule type" value="Genomic_DNA"/>
</dbReference>
<reference evidence="3 4" key="1">
    <citation type="journal article" date="2024" name="bioRxiv">
        <title>A reference genome for Trichogramma kaykai: A tiny desert-dwelling parasitoid wasp with competing sex-ratio distorters.</title>
        <authorList>
            <person name="Culotta J."/>
            <person name="Lindsey A.R."/>
        </authorList>
    </citation>
    <scope>NUCLEOTIDE SEQUENCE [LARGE SCALE GENOMIC DNA]</scope>
    <source>
        <strain evidence="3 4">KSX58</strain>
    </source>
</reference>
<sequence length="326" mass="36067">MFTNEARWKHTSATLLLLLCCTVRAENSAAQQAQKDATAAAAAAAANSDDDKTNEIGFFRDELDKYYQRQENPATSRRLGYYDPASVLARRLLADETMAKKAQLLRSFQQQHSSRGTKKNDYDEDAPPADYYYTVAGGGGDLPVEFRSVDEVLDDLAKQRLSKIAYSSSGQPRGGKKPLLGYGQLIGGGSSYDDLSFNALDSNSASSSNNEDEYQQKRAYAQGFHSVRGRRSGPSYYYANGNLLDQLDEFEKRALLSGFQSMRGKKDLVLEDLPLELGRYVAAKRRMLGFHGMRGKRSLAPNLLDLNVAANEFTKAFVATTTKRNG</sequence>
<name>A0ABD2VY42_9HYME</name>
<dbReference type="AlphaFoldDB" id="A0ABD2VY42"/>
<gene>
    <name evidence="3" type="ORF">TKK_018706</name>
</gene>
<evidence type="ECO:0000256" key="1">
    <source>
        <dbReference type="SAM" id="MobiDB-lite"/>
    </source>
</evidence>
<dbReference type="Proteomes" id="UP001627154">
    <property type="component" value="Unassembled WGS sequence"/>
</dbReference>
<keyword evidence="4" id="KW-1185">Reference proteome</keyword>
<feature type="chain" id="PRO_5044817226" evidence="2">
    <location>
        <begin position="26"/>
        <end position="326"/>
    </location>
</feature>
<proteinExistence type="predicted"/>
<feature type="signal peptide" evidence="2">
    <location>
        <begin position="1"/>
        <end position="25"/>
    </location>
</feature>
<accession>A0ABD2VY42</accession>